<evidence type="ECO:0000259" key="6">
    <source>
        <dbReference type="PROSITE" id="PS51635"/>
    </source>
</evidence>
<dbReference type="PROSITE" id="PS51318">
    <property type="entry name" value="TAT"/>
    <property type="match status" value="1"/>
</dbReference>
<evidence type="ECO:0000256" key="3">
    <source>
        <dbReference type="ARBA" id="ARBA00023098"/>
    </source>
</evidence>
<dbReference type="RefSeq" id="WP_394460926.1">
    <property type="nucleotide sequence ID" value="NZ_JBIGHZ010000003.1"/>
</dbReference>
<accession>A0ABW7FW85</accession>
<feature type="chain" id="PRO_5046677177" evidence="5">
    <location>
        <begin position="23"/>
        <end position="300"/>
    </location>
</feature>
<keyword evidence="5" id="KW-0732">Signal</keyword>
<organism evidence="7 8">
    <name type="scientific">Roseateles rivi</name>
    <dbReference type="NCBI Taxonomy" id="3299028"/>
    <lineage>
        <taxon>Bacteria</taxon>
        <taxon>Pseudomonadati</taxon>
        <taxon>Pseudomonadota</taxon>
        <taxon>Betaproteobacteria</taxon>
        <taxon>Burkholderiales</taxon>
        <taxon>Sphaerotilaceae</taxon>
        <taxon>Roseateles</taxon>
    </lineage>
</organism>
<evidence type="ECO:0000313" key="8">
    <source>
        <dbReference type="Proteomes" id="UP001606099"/>
    </source>
</evidence>
<reference evidence="7 8" key="1">
    <citation type="submission" date="2024-08" db="EMBL/GenBank/DDBJ databases">
        <authorList>
            <person name="Lu H."/>
        </authorList>
    </citation>
    <scope>NUCLEOTIDE SEQUENCE [LARGE SCALE GENOMIC DNA]</scope>
    <source>
        <strain evidence="7 8">BYS180W</strain>
    </source>
</reference>
<feature type="active site" description="Proton acceptor" evidence="4">
    <location>
        <position position="192"/>
    </location>
</feature>
<evidence type="ECO:0000256" key="2">
    <source>
        <dbReference type="ARBA" id="ARBA00022963"/>
    </source>
</evidence>
<dbReference type="InterPro" id="IPR006311">
    <property type="entry name" value="TAT_signal"/>
</dbReference>
<dbReference type="SUPFAM" id="SSF52151">
    <property type="entry name" value="FabD/lysophospholipase-like"/>
    <property type="match status" value="1"/>
</dbReference>
<comment type="caution">
    <text evidence="7">The sequence shown here is derived from an EMBL/GenBank/DDBJ whole genome shotgun (WGS) entry which is preliminary data.</text>
</comment>
<proteinExistence type="predicted"/>
<sequence>MTRRRDVLLSAGALWSAAAARAETPATASLPLAGSQAGQRSQRWALVLGGGTARGFAHIGVLKALHQYGLTPDLVVGCSAGALVGALYASGQSPAQLEELALRVRDSEIADVVAGHKRGLLAGDALQAFVNRVVRQQPIEKFRIPFAAVATNISLGEQAVFTKGNAGLAVRASSSIPGIFIPVRIQEHEFVDGGIVSPLPVRVARDLGAQRVVAVSLNSGPMPSEPQGMFELMMQSFDIMANSLTRMELRDADVAVRPNVAHISTTDFNARNQLIVLGEQAARHAIGRIRTALLQAERVR</sequence>
<gene>
    <name evidence="7" type="ORF">ACG0Z6_10025</name>
</gene>
<evidence type="ECO:0000313" key="7">
    <source>
        <dbReference type="EMBL" id="MFG6448574.1"/>
    </source>
</evidence>
<feature type="domain" description="PNPLA" evidence="6">
    <location>
        <begin position="46"/>
        <end position="205"/>
    </location>
</feature>
<evidence type="ECO:0000256" key="5">
    <source>
        <dbReference type="SAM" id="SignalP"/>
    </source>
</evidence>
<dbReference type="PROSITE" id="PS51635">
    <property type="entry name" value="PNPLA"/>
    <property type="match status" value="1"/>
</dbReference>
<dbReference type="PANTHER" id="PTHR14226">
    <property type="entry name" value="NEUROPATHY TARGET ESTERASE/SWISS CHEESE D.MELANOGASTER"/>
    <property type="match status" value="1"/>
</dbReference>
<dbReference type="Pfam" id="PF01734">
    <property type="entry name" value="Patatin"/>
    <property type="match status" value="1"/>
</dbReference>
<protein>
    <submittedName>
        <fullName evidence="7">Patatin-like phospholipase family protein</fullName>
    </submittedName>
</protein>
<dbReference type="InterPro" id="IPR016035">
    <property type="entry name" value="Acyl_Trfase/lysoPLipase"/>
</dbReference>
<feature type="active site" description="Nucleophile" evidence="4">
    <location>
        <position position="79"/>
    </location>
</feature>
<keyword evidence="1 4" id="KW-0378">Hydrolase</keyword>
<keyword evidence="2 4" id="KW-0442">Lipid degradation</keyword>
<name>A0ABW7FW85_9BURK</name>
<dbReference type="PANTHER" id="PTHR14226:SF76">
    <property type="entry name" value="NTE FAMILY PROTEIN RSSA"/>
    <property type="match status" value="1"/>
</dbReference>
<dbReference type="CDD" id="cd07205">
    <property type="entry name" value="Pat_PNPLA6_PNPLA7_NTE1_like"/>
    <property type="match status" value="1"/>
</dbReference>
<feature type="signal peptide" evidence="5">
    <location>
        <begin position="1"/>
        <end position="22"/>
    </location>
</feature>
<dbReference type="Proteomes" id="UP001606099">
    <property type="component" value="Unassembled WGS sequence"/>
</dbReference>
<keyword evidence="8" id="KW-1185">Reference proteome</keyword>
<dbReference type="InterPro" id="IPR050301">
    <property type="entry name" value="NTE"/>
</dbReference>
<feature type="short sequence motif" description="DGA/G" evidence="4">
    <location>
        <begin position="192"/>
        <end position="194"/>
    </location>
</feature>
<keyword evidence="3 4" id="KW-0443">Lipid metabolism</keyword>
<comment type="caution">
    <text evidence="4">Lacks conserved residue(s) required for the propagation of feature annotation.</text>
</comment>
<dbReference type="InterPro" id="IPR002641">
    <property type="entry name" value="PNPLA_dom"/>
</dbReference>
<dbReference type="EMBL" id="JBIGHZ010000003">
    <property type="protein sequence ID" value="MFG6448574.1"/>
    <property type="molecule type" value="Genomic_DNA"/>
</dbReference>
<evidence type="ECO:0000256" key="4">
    <source>
        <dbReference type="PROSITE-ProRule" id="PRU01161"/>
    </source>
</evidence>
<feature type="short sequence motif" description="GXSXG" evidence="4">
    <location>
        <begin position="77"/>
        <end position="81"/>
    </location>
</feature>
<dbReference type="Gene3D" id="3.40.1090.10">
    <property type="entry name" value="Cytosolic phospholipase A2 catalytic domain"/>
    <property type="match status" value="2"/>
</dbReference>
<evidence type="ECO:0000256" key="1">
    <source>
        <dbReference type="ARBA" id="ARBA00022801"/>
    </source>
</evidence>